<feature type="compositionally biased region" description="Basic and acidic residues" evidence="1">
    <location>
        <begin position="76"/>
        <end position="113"/>
    </location>
</feature>
<feature type="compositionally biased region" description="Basic and acidic residues" evidence="1">
    <location>
        <begin position="29"/>
        <end position="39"/>
    </location>
</feature>
<dbReference type="KEGG" id="bdi:100842627"/>
<evidence type="ECO:0000313" key="3">
    <source>
        <dbReference type="EMBL" id="KQK12526.1"/>
    </source>
</evidence>
<proteinExistence type="predicted"/>
<organism evidence="4">
    <name type="scientific">Brachypodium distachyon</name>
    <name type="common">Purple false brome</name>
    <name type="synonym">Trachynia distachya</name>
    <dbReference type="NCBI Taxonomy" id="15368"/>
    <lineage>
        <taxon>Eukaryota</taxon>
        <taxon>Viridiplantae</taxon>
        <taxon>Streptophyta</taxon>
        <taxon>Embryophyta</taxon>
        <taxon>Tracheophyta</taxon>
        <taxon>Spermatophyta</taxon>
        <taxon>Magnoliopsida</taxon>
        <taxon>Liliopsida</taxon>
        <taxon>Poales</taxon>
        <taxon>Poaceae</taxon>
        <taxon>BOP clade</taxon>
        <taxon>Pooideae</taxon>
        <taxon>Stipodae</taxon>
        <taxon>Brachypodieae</taxon>
        <taxon>Brachypodium</taxon>
    </lineage>
</organism>
<dbReference type="CDD" id="cd23021">
    <property type="entry name" value="zf-HIT_IN80B"/>
    <property type="match status" value="1"/>
</dbReference>
<dbReference type="PANTHER" id="PTHR21561">
    <property type="entry name" value="INO80 COMPLEX SUBUNIT B"/>
    <property type="match status" value="1"/>
</dbReference>
<name>I1GLR6_BRADI</name>
<dbReference type="InterPro" id="IPR029523">
    <property type="entry name" value="INO80B/Ies2"/>
</dbReference>
<dbReference type="GeneID" id="100842627"/>
<dbReference type="AlphaFoldDB" id="I1GLR6"/>
<dbReference type="Proteomes" id="UP000008810">
    <property type="component" value="Chromosome 1"/>
</dbReference>
<dbReference type="RefSeq" id="XP_003563915.1">
    <property type="nucleotide sequence ID" value="XM_003563867.4"/>
</dbReference>
<reference evidence="3 4" key="1">
    <citation type="journal article" date="2010" name="Nature">
        <title>Genome sequencing and analysis of the model grass Brachypodium distachyon.</title>
        <authorList>
            <consortium name="International Brachypodium Initiative"/>
        </authorList>
    </citation>
    <scope>NUCLEOTIDE SEQUENCE [LARGE SCALE GENOMIC DNA]</scope>
    <source>
        <strain evidence="3">Bd21</strain>
        <strain evidence="4">cv. Bd21</strain>
    </source>
</reference>
<feature type="compositionally biased region" description="Basic and acidic residues" evidence="1">
    <location>
        <begin position="425"/>
        <end position="445"/>
    </location>
</feature>
<dbReference type="EMBL" id="CM000880">
    <property type="protein sequence ID" value="KQK12526.1"/>
    <property type="molecule type" value="Genomic_DNA"/>
</dbReference>
<accession>I1GLR6</accession>
<feature type="compositionally biased region" description="Basic and acidic residues" evidence="1">
    <location>
        <begin position="208"/>
        <end position="217"/>
    </location>
</feature>
<keyword evidence="5" id="KW-1185">Reference proteome</keyword>
<feature type="region of interest" description="Disordered" evidence="1">
    <location>
        <begin position="1"/>
        <end position="245"/>
    </location>
</feature>
<dbReference type="STRING" id="15368.I1GLR6"/>
<dbReference type="eggNOG" id="ENOG502QSTQ">
    <property type="taxonomic scope" value="Eukaryota"/>
</dbReference>
<dbReference type="EnsemblPlants" id="KQK12526">
    <property type="protein sequence ID" value="KQK12526"/>
    <property type="gene ID" value="BRADI_1g04270v3"/>
</dbReference>
<feature type="compositionally biased region" description="Basic and acidic residues" evidence="1">
    <location>
        <begin position="381"/>
        <end position="390"/>
    </location>
</feature>
<dbReference type="OMA" id="EERASTC"/>
<feature type="compositionally biased region" description="Polar residues" evidence="1">
    <location>
        <begin position="126"/>
        <end position="144"/>
    </location>
</feature>
<dbReference type="SMART" id="SM01406">
    <property type="entry name" value="PAPA-1"/>
    <property type="match status" value="1"/>
</dbReference>
<feature type="compositionally biased region" description="Polar residues" evidence="1">
    <location>
        <begin position="337"/>
        <end position="352"/>
    </location>
</feature>
<feature type="compositionally biased region" description="Basic and acidic residues" evidence="1">
    <location>
        <begin position="183"/>
        <end position="193"/>
    </location>
</feature>
<evidence type="ECO:0000259" key="2">
    <source>
        <dbReference type="SMART" id="SM01406"/>
    </source>
</evidence>
<dbReference type="PANTHER" id="PTHR21561:SF25">
    <property type="entry name" value="OS03G0811500 PROTEIN"/>
    <property type="match status" value="1"/>
</dbReference>
<feature type="domain" description="INO80 complex subunit B-like conserved region" evidence="2">
    <location>
        <begin position="390"/>
        <end position="472"/>
    </location>
</feature>
<sequence>MEGRGKTPLNVAEAVLKRPRSVASRKPRPKDQLASEYKDISCAASSRSISPDDDTGVEGSGHRRKELYLNGPEMRGSAEHRGEVSKKARREDRAGGDHDVGHNRSSKSKDSKHSSQGVLALACARNSGSPDNSQLPSGDTNVPPQNRVRKLKLKVSGLTRTVHTKPIQEAGEGGTPGTSDGSFHCDKQKDSGQQKHHSTNKDTQGNHIDGKHGDKHGISPPSDLVRKSKRVPKKRTLESDDEDGELRYLEKLKAAKVAPEQTIATDHSVAYDYLEDGLRKKKLSKVSKNRSAPYEVDDDFTVSQSIRDGSKKLKLGGNDDFIEEEESGRDEPKEADSPSSVKIETPGLTTRQRALHGRGGHGESVIEFPDGLPTAPSRRQGQKEKLSEVEIQAKKAEVAQRRKMQVEKAEREQQTEAMRKILGIDTEKKKEERKQKEREDKEKQARFEEYKRSCIQCVMRPEGTVITFPEKMGLPSIFNSKPISYPPPREKCAGPSCPNPYKYRDSKTKLPLCSLQCYKAVQGSNGALAC</sequence>
<protein>
    <recommendedName>
        <fullName evidence="2">INO80 complex subunit B-like conserved region domain-containing protein</fullName>
    </recommendedName>
</protein>
<dbReference type="Gramene" id="KQK12526">
    <property type="protein sequence ID" value="KQK12526"/>
    <property type="gene ID" value="BRADI_1g04270v3"/>
</dbReference>
<reference evidence="3" key="2">
    <citation type="submission" date="2017-06" db="EMBL/GenBank/DDBJ databases">
        <title>WGS assembly of Brachypodium distachyon.</title>
        <authorList>
            <consortium name="The International Brachypodium Initiative"/>
            <person name="Lucas S."/>
            <person name="Harmon-Smith M."/>
            <person name="Lail K."/>
            <person name="Tice H."/>
            <person name="Grimwood J."/>
            <person name="Bruce D."/>
            <person name="Barry K."/>
            <person name="Shu S."/>
            <person name="Lindquist E."/>
            <person name="Wang M."/>
            <person name="Pitluck S."/>
            <person name="Vogel J.P."/>
            <person name="Garvin D.F."/>
            <person name="Mockler T.C."/>
            <person name="Schmutz J."/>
            <person name="Rokhsar D."/>
            <person name="Bevan M.W."/>
        </authorList>
    </citation>
    <scope>NUCLEOTIDE SEQUENCE</scope>
    <source>
        <strain evidence="3">Bd21</strain>
    </source>
</reference>
<feature type="compositionally biased region" description="Basic residues" evidence="1">
    <location>
        <begin position="17"/>
        <end position="28"/>
    </location>
</feature>
<dbReference type="InterPro" id="IPR007529">
    <property type="entry name" value="Znf_HIT"/>
</dbReference>
<evidence type="ECO:0000256" key="1">
    <source>
        <dbReference type="SAM" id="MobiDB-lite"/>
    </source>
</evidence>
<dbReference type="Pfam" id="PF04438">
    <property type="entry name" value="zf-HIT"/>
    <property type="match status" value="1"/>
</dbReference>
<reference evidence="4" key="3">
    <citation type="submission" date="2018-08" db="UniProtKB">
        <authorList>
            <consortium name="EnsemblPlants"/>
        </authorList>
    </citation>
    <scope>IDENTIFICATION</scope>
    <source>
        <strain evidence="4">cv. Bd21</strain>
    </source>
</reference>
<feature type="region of interest" description="Disordered" evidence="1">
    <location>
        <begin position="305"/>
        <end position="390"/>
    </location>
</feature>
<dbReference type="GO" id="GO:0006338">
    <property type="term" value="P:chromatin remodeling"/>
    <property type="evidence" value="ECO:0007669"/>
    <property type="project" value="InterPro"/>
</dbReference>
<dbReference type="GO" id="GO:0031011">
    <property type="term" value="C:Ino80 complex"/>
    <property type="evidence" value="ECO:0000318"/>
    <property type="project" value="GO_Central"/>
</dbReference>
<dbReference type="EnsemblPlants" id="PNT73923">
    <property type="protein sequence ID" value="PNT73923"/>
    <property type="gene ID" value="BRADI_1g04270v3"/>
</dbReference>
<dbReference type="HOGENOM" id="CLU_025232_0_0_1"/>
<dbReference type="OrthoDB" id="2021186at2759"/>
<evidence type="ECO:0000313" key="5">
    <source>
        <dbReference type="Proteomes" id="UP000008810"/>
    </source>
</evidence>
<gene>
    <name evidence="4" type="primary">LOC100842627</name>
    <name evidence="3" type="ORF">BRADI_1g04270v3</name>
</gene>
<evidence type="ECO:0000313" key="4">
    <source>
        <dbReference type="EnsemblPlants" id="KQK12526"/>
    </source>
</evidence>
<dbReference type="EMBL" id="CM000880">
    <property type="protein sequence ID" value="PNT73923.1"/>
    <property type="molecule type" value="Genomic_DNA"/>
</dbReference>
<dbReference type="InterPro" id="IPR006880">
    <property type="entry name" value="INO80B_C"/>
</dbReference>
<dbReference type="Pfam" id="PF04795">
    <property type="entry name" value="PAPA-1"/>
    <property type="match status" value="1"/>
</dbReference>
<feature type="region of interest" description="Disordered" evidence="1">
    <location>
        <begin position="402"/>
        <end position="445"/>
    </location>
</feature>
<feature type="compositionally biased region" description="Basic and acidic residues" evidence="1">
    <location>
        <begin position="402"/>
        <end position="419"/>
    </location>
</feature>
<dbReference type="Gramene" id="PNT73923">
    <property type="protein sequence ID" value="PNT73923"/>
    <property type="gene ID" value="BRADI_1g04270v3"/>
</dbReference>